<sequence>MKDDISGPYLGRLGWLAHRIFASYWLLPAAGVLLALPLAILAVTLDRHAGTDWLLSNGLSPVSTADTAKDLVGVAIGVNAAFITLYFSLTLLVLTVASSNLGVRLVDRWLDKGLVRVSLAGLSFTLVFSLGAMAAIDADAPLSSQPLGTISAVIALQALNVVMLTVALHDLGRTVFIDRSIHHLGREAAQGPVAIAATDPFHGDWSLGIAAPREGYVEGNNLHHLSRLLGEDGGRVRICAAPGQHVMEGEPIMLLEQRRDDERQLLKVLPIGDFRSDGQGAVFRIRLLVEIAARALSPAVNDFYTAIAAADRIASAMAGQFGSWVDEDMMPAFADDHRIELPGQDFRGLFEDPLNAFRQAACQYPSVTIRMVDNYHRLIDRCEGEGRPAGLRRFLVQMAQDLAEHGEASAGYDCDRADITAAFKKIAGPEGRRRANAA</sequence>
<dbReference type="KEGG" id="anh:A6F65_02466"/>
<proteinExistence type="predicted"/>
<feature type="transmembrane region" description="Helical" evidence="1">
    <location>
        <begin position="114"/>
        <end position="136"/>
    </location>
</feature>
<reference evidence="2 3" key="1">
    <citation type="submission" date="2016-07" db="EMBL/GenBank/DDBJ databases">
        <title>Complete genome sequence of Altererythrobacter namhicola JCM 16345T, containing esterase-encoding genes.</title>
        <authorList>
            <person name="Cheng H."/>
            <person name="Wu Y.-H."/>
            <person name="Jian S.-L."/>
            <person name="Huo Y.-Y."/>
            <person name="Wang C.-S."/>
            <person name="Xu X.-W."/>
        </authorList>
    </citation>
    <scope>NUCLEOTIDE SEQUENCE [LARGE SCALE GENOMIC DNA]</scope>
    <source>
        <strain evidence="2 3">JCM 16345</strain>
    </source>
</reference>
<dbReference type="PATRIC" id="fig|645517.4.peg.2451"/>
<dbReference type="EMBL" id="CP016545">
    <property type="protein sequence ID" value="ANU08747.1"/>
    <property type="molecule type" value="Genomic_DNA"/>
</dbReference>
<name>A0A1C7DBF4_9SPHN</name>
<dbReference type="AlphaFoldDB" id="A0A1C7DBF4"/>
<accession>A0A1C7DBF4</accession>
<keyword evidence="1" id="KW-0812">Transmembrane</keyword>
<keyword evidence="3" id="KW-1185">Reference proteome</keyword>
<dbReference type="OrthoDB" id="2955631at2"/>
<dbReference type="RefSeq" id="WP_067789306.1">
    <property type="nucleotide sequence ID" value="NZ_CP016545.1"/>
</dbReference>
<evidence type="ECO:0008006" key="4">
    <source>
        <dbReference type="Google" id="ProtNLM"/>
    </source>
</evidence>
<dbReference type="STRING" id="645517.A6F65_02466"/>
<dbReference type="InterPro" id="IPR018723">
    <property type="entry name" value="DUF2254_membrane"/>
</dbReference>
<gene>
    <name evidence="2" type="ORF">A6F65_02466</name>
</gene>
<feature type="transmembrane region" description="Helical" evidence="1">
    <location>
        <begin position="148"/>
        <end position="169"/>
    </location>
</feature>
<feature type="transmembrane region" description="Helical" evidence="1">
    <location>
        <begin position="21"/>
        <end position="45"/>
    </location>
</feature>
<dbReference type="Proteomes" id="UP000092698">
    <property type="component" value="Chromosome"/>
</dbReference>
<feature type="transmembrane region" description="Helical" evidence="1">
    <location>
        <begin position="71"/>
        <end position="94"/>
    </location>
</feature>
<evidence type="ECO:0000313" key="3">
    <source>
        <dbReference type="Proteomes" id="UP000092698"/>
    </source>
</evidence>
<protein>
    <recommendedName>
        <fullName evidence="4">DUF2254 domain-containing protein</fullName>
    </recommendedName>
</protein>
<organism evidence="2 3">
    <name type="scientific">Paraurantiacibacter namhicola</name>
    <dbReference type="NCBI Taxonomy" id="645517"/>
    <lineage>
        <taxon>Bacteria</taxon>
        <taxon>Pseudomonadati</taxon>
        <taxon>Pseudomonadota</taxon>
        <taxon>Alphaproteobacteria</taxon>
        <taxon>Sphingomonadales</taxon>
        <taxon>Erythrobacteraceae</taxon>
        <taxon>Paraurantiacibacter</taxon>
    </lineage>
</organism>
<keyword evidence="1" id="KW-0472">Membrane</keyword>
<evidence type="ECO:0000256" key="1">
    <source>
        <dbReference type="SAM" id="Phobius"/>
    </source>
</evidence>
<keyword evidence="1" id="KW-1133">Transmembrane helix</keyword>
<dbReference type="Pfam" id="PF10011">
    <property type="entry name" value="DUF2254"/>
    <property type="match status" value="1"/>
</dbReference>
<evidence type="ECO:0000313" key="2">
    <source>
        <dbReference type="EMBL" id="ANU08747.1"/>
    </source>
</evidence>